<dbReference type="Pfam" id="PF03907">
    <property type="entry name" value="Spo7"/>
    <property type="match status" value="1"/>
</dbReference>
<protein>
    <submittedName>
        <fullName evidence="3">Uncharacterized protein</fullName>
    </submittedName>
</protein>
<dbReference type="GO" id="GO:0019888">
    <property type="term" value="F:protein phosphatase regulator activity"/>
    <property type="evidence" value="ECO:0007669"/>
    <property type="project" value="InterPro"/>
</dbReference>
<dbReference type="Proteomes" id="UP000774326">
    <property type="component" value="Unassembled WGS sequence"/>
</dbReference>
<feature type="transmembrane region" description="Helical" evidence="2">
    <location>
        <begin position="296"/>
        <end position="316"/>
    </location>
</feature>
<feature type="compositionally biased region" description="Low complexity" evidence="1">
    <location>
        <begin position="109"/>
        <end position="122"/>
    </location>
</feature>
<name>A0A9P8QHI4_WICPI</name>
<keyword evidence="4" id="KW-1185">Reference proteome</keyword>
<dbReference type="OrthoDB" id="5599171at2759"/>
<keyword evidence="2" id="KW-0812">Transmembrane</keyword>
<keyword evidence="2" id="KW-0472">Membrane</keyword>
<dbReference type="GO" id="GO:0006998">
    <property type="term" value="P:nuclear envelope organization"/>
    <property type="evidence" value="ECO:0007669"/>
    <property type="project" value="TreeGrafter"/>
</dbReference>
<evidence type="ECO:0000313" key="4">
    <source>
        <dbReference type="Proteomes" id="UP000774326"/>
    </source>
</evidence>
<dbReference type="GO" id="GO:0071595">
    <property type="term" value="C:Nem1-Spo7 phosphatase complex"/>
    <property type="evidence" value="ECO:0007669"/>
    <property type="project" value="TreeGrafter"/>
</dbReference>
<feature type="compositionally biased region" description="Polar residues" evidence="1">
    <location>
        <begin position="1"/>
        <end position="27"/>
    </location>
</feature>
<evidence type="ECO:0000256" key="1">
    <source>
        <dbReference type="SAM" id="MobiDB-lite"/>
    </source>
</evidence>
<dbReference type="PANTHER" id="PTHR28249:SF1">
    <property type="entry name" value="SPORULATION-SPECIFIC PROTEIN SPO7"/>
    <property type="match status" value="1"/>
</dbReference>
<dbReference type="EMBL" id="JAEUBG010000104">
    <property type="protein sequence ID" value="KAH3688844.1"/>
    <property type="molecule type" value="Genomic_DNA"/>
</dbReference>
<organism evidence="3 4">
    <name type="scientific">Wickerhamomyces pijperi</name>
    <name type="common">Yeast</name>
    <name type="synonym">Pichia pijperi</name>
    <dbReference type="NCBI Taxonomy" id="599730"/>
    <lineage>
        <taxon>Eukaryota</taxon>
        <taxon>Fungi</taxon>
        <taxon>Dikarya</taxon>
        <taxon>Ascomycota</taxon>
        <taxon>Saccharomycotina</taxon>
        <taxon>Saccharomycetes</taxon>
        <taxon>Phaffomycetales</taxon>
        <taxon>Wickerhamomycetaceae</taxon>
        <taxon>Wickerhamomyces</taxon>
    </lineage>
</organism>
<dbReference type="AlphaFoldDB" id="A0A9P8QHI4"/>
<feature type="compositionally biased region" description="Low complexity" evidence="1">
    <location>
        <begin position="156"/>
        <end position="165"/>
    </location>
</feature>
<reference evidence="3" key="2">
    <citation type="submission" date="2021-01" db="EMBL/GenBank/DDBJ databases">
        <authorList>
            <person name="Schikora-Tamarit M.A."/>
        </authorList>
    </citation>
    <scope>NUCLEOTIDE SEQUENCE</scope>
    <source>
        <strain evidence="3">CBS2887</strain>
    </source>
</reference>
<feature type="compositionally biased region" description="Polar residues" evidence="1">
    <location>
        <begin position="34"/>
        <end position="62"/>
    </location>
</feature>
<gene>
    <name evidence="3" type="ORF">WICPIJ_000150</name>
</gene>
<feature type="compositionally biased region" description="Polar residues" evidence="1">
    <location>
        <begin position="212"/>
        <end position="234"/>
    </location>
</feature>
<proteinExistence type="predicted"/>
<keyword evidence="2" id="KW-1133">Transmembrane helix</keyword>
<dbReference type="GO" id="GO:0004721">
    <property type="term" value="F:phosphoprotein phosphatase activity"/>
    <property type="evidence" value="ECO:0007669"/>
    <property type="project" value="TreeGrafter"/>
</dbReference>
<reference evidence="3" key="1">
    <citation type="journal article" date="2021" name="Open Biol.">
        <title>Shared evolutionary footprints suggest mitochondrial oxidative damage underlies multiple complex I losses in fungi.</title>
        <authorList>
            <person name="Schikora-Tamarit M.A."/>
            <person name="Marcet-Houben M."/>
            <person name="Nosek J."/>
            <person name="Gabaldon T."/>
        </authorList>
    </citation>
    <scope>NUCLEOTIDE SEQUENCE</scope>
    <source>
        <strain evidence="3">CBS2887</strain>
    </source>
</reference>
<dbReference type="InterPro" id="IPR005605">
    <property type="entry name" value="Spo7"/>
</dbReference>
<evidence type="ECO:0000313" key="3">
    <source>
        <dbReference type="EMBL" id="KAH3688844.1"/>
    </source>
</evidence>
<feature type="region of interest" description="Disordered" evidence="1">
    <location>
        <begin position="1"/>
        <end position="234"/>
    </location>
</feature>
<accession>A0A9P8QHI4</accession>
<comment type="caution">
    <text evidence="3">The sequence shown here is derived from an EMBL/GenBank/DDBJ whole genome shotgun (WGS) entry which is preliminary data.</text>
</comment>
<evidence type="ECO:0000256" key="2">
    <source>
        <dbReference type="SAM" id="Phobius"/>
    </source>
</evidence>
<sequence>MANLESILNVSPAEPTTRSSDLNSNTAAEKKSDSSIQANEETTDPEASTSTRRPSNPKTPLKTTPVLAPQTPPTKQHELDEDMLQVSPMIGSQSPELDSPQVIPPSPRSPMLQSMPSPLLLSVGTDSPTPEYLSPVPSRNEDQRQRTGTGAGAGAGYSDSEAGSSVNGHTGSVRGRGKTAKKSKQKSSSSSKERDSSKPRRSTRRRSDASEGNATSLRSGSVGRESNTGSSNKSQTARIFRNLLILEESLRNQSRDQKDLRRQYTAFIAILSGLFAFASYSLFLDTYSVISPLWKISLRFLLFFIVVTFTLFYLGGDYHRTIVLPRRFFTSTNKGLRQLNLKLVKVHTSYSDLFIDYSRTFLRISVTLSNKILSNTGPFKESFIAKWITQRLRSLELRSQPRVGATDVKLILNPRSFPSEIREAWESYRDEFWSREGSKRREAYGFSQTISNTGGNLNLSSISSNTNTVVNSDHLRSVASLKSDDKVQRKQRKAIERPV</sequence>
<dbReference type="PANTHER" id="PTHR28249">
    <property type="entry name" value="SPORULATION-SPECIFIC PROTEIN SPO7"/>
    <property type="match status" value="1"/>
</dbReference>
<feature type="compositionally biased region" description="Basic residues" evidence="1">
    <location>
        <begin position="175"/>
        <end position="185"/>
    </location>
</feature>
<feature type="transmembrane region" description="Helical" evidence="2">
    <location>
        <begin position="264"/>
        <end position="284"/>
    </location>
</feature>